<feature type="compositionally biased region" description="Basic and acidic residues" evidence="1">
    <location>
        <begin position="93"/>
        <end position="110"/>
    </location>
</feature>
<organism evidence="3 4">
    <name type="scientific">Sulfoacidibacillus ferrooxidans</name>
    <dbReference type="NCBI Taxonomy" id="2005001"/>
    <lineage>
        <taxon>Bacteria</taxon>
        <taxon>Bacillati</taxon>
        <taxon>Bacillota</taxon>
        <taxon>Bacilli</taxon>
        <taxon>Bacillales</taxon>
        <taxon>Alicyclobacillaceae</taxon>
        <taxon>Sulfoacidibacillus</taxon>
    </lineage>
</organism>
<accession>A0A9X1V6Z0</accession>
<feature type="region of interest" description="Disordered" evidence="1">
    <location>
        <begin position="79"/>
        <end position="110"/>
    </location>
</feature>
<comment type="caution">
    <text evidence="3">The sequence shown here is derived from an EMBL/GenBank/DDBJ whole genome shotgun (WGS) entry which is preliminary data.</text>
</comment>
<keyword evidence="4" id="KW-1185">Reference proteome</keyword>
<feature type="region of interest" description="Disordered" evidence="1">
    <location>
        <begin position="33"/>
        <end position="67"/>
    </location>
</feature>
<evidence type="ECO:0000313" key="4">
    <source>
        <dbReference type="Proteomes" id="UP001139263"/>
    </source>
</evidence>
<keyword evidence="2" id="KW-0472">Membrane</keyword>
<dbReference type="EMBL" id="JALBUF010000001">
    <property type="protein sequence ID" value="MCI0181940.1"/>
    <property type="molecule type" value="Genomic_DNA"/>
</dbReference>
<dbReference type="AlphaFoldDB" id="A0A9X1V6Z0"/>
<gene>
    <name evidence="3" type="ORF">MM817_00190</name>
</gene>
<evidence type="ECO:0000256" key="2">
    <source>
        <dbReference type="SAM" id="Phobius"/>
    </source>
</evidence>
<keyword evidence="2" id="KW-1133">Transmembrane helix</keyword>
<dbReference type="RefSeq" id="WP_241711566.1">
    <property type="nucleotide sequence ID" value="NZ_JALBUF010000001.1"/>
</dbReference>
<keyword evidence="2" id="KW-0812">Transmembrane</keyword>
<evidence type="ECO:0000313" key="3">
    <source>
        <dbReference type="EMBL" id="MCI0181940.1"/>
    </source>
</evidence>
<dbReference type="Proteomes" id="UP001139263">
    <property type="component" value="Unassembled WGS sequence"/>
</dbReference>
<sequence length="349" mass="39630">MGSNAIFWIVAGIVVLVVIILLVVWNVNQLSRQNQSATDKRTQKPQRTKKKRDSDPVDETNEDEDELWAERRRAYEARVKARNEADQGLENQGTRDRPFERVRQVEPQRADVFEEPVKQATETRKPEQPEIYAQRVVARVRKQKKMAPMVNAVVAKDDQHTMYHHESQGKSGYSALQGDEFSQAPVVVEQHEVESSLSSLDEDNVLRLSAYDLYSTDDIDQDIESGMNHEMKQEVTETEVFSDLLRARLAHPRVLGWISLLLSGDVVASDQPYDEEVVKQFCALAHMANETAVLVGLNEAREFLVRGVEGMILLVPAVRMVPGRPEYVVVFLESEEDYAVIAERLLGDS</sequence>
<name>A0A9X1V6Z0_9BACL</name>
<proteinExistence type="predicted"/>
<feature type="compositionally biased region" description="Acidic residues" evidence="1">
    <location>
        <begin position="56"/>
        <end position="67"/>
    </location>
</feature>
<reference evidence="3" key="1">
    <citation type="submission" date="2022-03" db="EMBL/GenBank/DDBJ databases">
        <title>Draft Genome Sequence of Firmicute Strain S0AB, a Heterotrophic Iron/Sulfur-Oxidizing Extreme Acidophile.</title>
        <authorList>
            <person name="Vergara E."/>
            <person name="Pakostova E."/>
            <person name="Johnson D.B."/>
            <person name="Holmes D.S."/>
        </authorList>
    </citation>
    <scope>NUCLEOTIDE SEQUENCE</scope>
    <source>
        <strain evidence="3">S0AB</strain>
    </source>
</reference>
<evidence type="ECO:0000256" key="1">
    <source>
        <dbReference type="SAM" id="MobiDB-lite"/>
    </source>
</evidence>
<feature type="transmembrane region" description="Helical" evidence="2">
    <location>
        <begin position="6"/>
        <end position="27"/>
    </location>
</feature>
<protein>
    <submittedName>
        <fullName evidence="3">Uncharacterized protein</fullName>
    </submittedName>
</protein>